<keyword evidence="1" id="KW-0732">Signal</keyword>
<organism evidence="2 3">
    <name type="scientific">Calidithermus roseus</name>
    <dbReference type="NCBI Taxonomy" id="1644118"/>
    <lineage>
        <taxon>Bacteria</taxon>
        <taxon>Thermotogati</taxon>
        <taxon>Deinococcota</taxon>
        <taxon>Deinococci</taxon>
        <taxon>Thermales</taxon>
        <taxon>Thermaceae</taxon>
        <taxon>Calidithermus</taxon>
    </lineage>
</organism>
<accession>A0A399EKK0</accession>
<keyword evidence="3" id="KW-1185">Reference proteome</keyword>
<gene>
    <name evidence="2" type="ORF">Mrose_02977</name>
</gene>
<dbReference type="EMBL" id="QWLA01000073">
    <property type="protein sequence ID" value="RIH83619.1"/>
    <property type="molecule type" value="Genomic_DNA"/>
</dbReference>
<proteinExistence type="predicted"/>
<dbReference type="Proteomes" id="UP000265341">
    <property type="component" value="Unassembled WGS sequence"/>
</dbReference>
<dbReference type="AlphaFoldDB" id="A0A399EKK0"/>
<name>A0A399EKK0_9DEIN</name>
<feature type="chain" id="PRO_5017942904" evidence="1">
    <location>
        <begin position="25"/>
        <end position="138"/>
    </location>
</feature>
<protein>
    <submittedName>
        <fullName evidence="2">Uncharacterized protein</fullName>
    </submittedName>
</protein>
<evidence type="ECO:0000313" key="3">
    <source>
        <dbReference type="Proteomes" id="UP000265341"/>
    </source>
</evidence>
<evidence type="ECO:0000256" key="1">
    <source>
        <dbReference type="SAM" id="SignalP"/>
    </source>
</evidence>
<reference evidence="2 3" key="1">
    <citation type="submission" date="2018-08" db="EMBL/GenBank/DDBJ databases">
        <title>Meiothermus roseus NBRC 110900 genome sequencing project.</title>
        <authorList>
            <person name="Da Costa M.S."/>
            <person name="Albuquerque L."/>
            <person name="Raposo P."/>
            <person name="Froufe H.J.C."/>
            <person name="Barroso C.S."/>
            <person name="Egas C."/>
        </authorList>
    </citation>
    <scope>NUCLEOTIDE SEQUENCE [LARGE SCALE GENOMIC DNA]</scope>
    <source>
        <strain evidence="2 3">NBRC 110900</strain>
    </source>
</reference>
<evidence type="ECO:0000313" key="2">
    <source>
        <dbReference type="EMBL" id="RIH83619.1"/>
    </source>
</evidence>
<sequence>MARVMTAFFLGILALGLAQNNAFVGVWEARYNDPNFGPTYVQMVFQPNGNYSQETRTQAGGYVYIPGRYRVVQQGVLRLDIDQRNVYPKEFCGPLGCNPIRYPDGETYYYRFPDRNTLVLQLASCPPGQCVITYRRTR</sequence>
<feature type="signal peptide" evidence="1">
    <location>
        <begin position="1"/>
        <end position="24"/>
    </location>
</feature>
<comment type="caution">
    <text evidence="2">The sequence shown here is derived from an EMBL/GenBank/DDBJ whole genome shotgun (WGS) entry which is preliminary data.</text>
</comment>